<name>A0A6G1KQL0_9PLEO</name>
<dbReference type="InterPro" id="IPR038883">
    <property type="entry name" value="AN11006-like"/>
</dbReference>
<gene>
    <name evidence="1" type="ORF">K504DRAFT_456872</name>
</gene>
<dbReference type="EMBL" id="MU005764">
    <property type="protein sequence ID" value="KAF2714681.1"/>
    <property type="molecule type" value="Genomic_DNA"/>
</dbReference>
<organism evidence="1 2">
    <name type="scientific">Pleomassaria siparia CBS 279.74</name>
    <dbReference type="NCBI Taxonomy" id="1314801"/>
    <lineage>
        <taxon>Eukaryota</taxon>
        <taxon>Fungi</taxon>
        <taxon>Dikarya</taxon>
        <taxon>Ascomycota</taxon>
        <taxon>Pezizomycotina</taxon>
        <taxon>Dothideomycetes</taxon>
        <taxon>Pleosporomycetidae</taxon>
        <taxon>Pleosporales</taxon>
        <taxon>Pleomassariaceae</taxon>
        <taxon>Pleomassaria</taxon>
    </lineage>
</organism>
<reference evidence="1" key="1">
    <citation type="journal article" date="2020" name="Stud. Mycol.">
        <title>101 Dothideomycetes genomes: a test case for predicting lifestyles and emergence of pathogens.</title>
        <authorList>
            <person name="Haridas S."/>
            <person name="Albert R."/>
            <person name="Binder M."/>
            <person name="Bloem J."/>
            <person name="Labutti K."/>
            <person name="Salamov A."/>
            <person name="Andreopoulos B."/>
            <person name="Baker S."/>
            <person name="Barry K."/>
            <person name="Bills G."/>
            <person name="Bluhm B."/>
            <person name="Cannon C."/>
            <person name="Castanera R."/>
            <person name="Culley D."/>
            <person name="Daum C."/>
            <person name="Ezra D."/>
            <person name="Gonzalez J."/>
            <person name="Henrissat B."/>
            <person name="Kuo A."/>
            <person name="Liang C."/>
            <person name="Lipzen A."/>
            <person name="Lutzoni F."/>
            <person name="Magnuson J."/>
            <person name="Mondo S."/>
            <person name="Nolan M."/>
            <person name="Ohm R."/>
            <person name="Pangilinan J."/>
            <person name="Park H.-J."/>
            <person name="Ramirez L."/>
            <person name="Alfaro M."/>
            <person name="Sun H."/>
            <person name="Tritt A."/>
            <person name="Yoshinaga Y."/>
            <person name="Zwiers L.-H."/>
            <person name="Turgeon B."/>
            <person name="Goodwin S."/>
            <person name="Spatafora J."/>
            <person name="Crous P."/>
            <person name="Grigoriev I."/>
        </authorList>
    </citation>
    <scope>NUCLEOTIDE SEQUENCE</scope>
    <source>
        <strain evidence="1">CBS 279.74</strain>
    </source>
</reference>
<proteinExistence type="predicted"/>
<dbReference type="PANTHER" id="PTHR42085:SF1">
    <property type="entry name" value="F-BOX DOMAIN-CONTAINING PROTEIN"/>
    <property type="match status" value="1"/>
</dbReference>
<protein>
    <submittedName>
        <fullName evidence="1">Uncharacterized protein</fullName>
    </submittedName>
</protein>
<dbReference type="Proteomes" id="UP000799428">
    <property type="component" value="Unassembled WGS sequence"/>
</dbReference>
<keyword evidence="2" id="KW-1185">Reference proteome</keyword>
<evidence type="ECO:0000313" key="2">
    <source>
        <dbReference type="Proteomes" id="UP000799428"/>
    </source>
</evidence>
<dbReference type="PANTHER" id="PTHR42085">
    <property type="entry name" value="F-BOX DOMAIN-CONTAINING PROTEIN"/>
    <property type="match status" value="1"/>
</dbReference>
<dbReference type="AlphaFoldDB" id="A0A6G1KQL0"/>
<evidence type="ECO:0000313" key="1">
    <source>
        <dbReference type="EMBL" id="KAF2714681.1"/>
    </source>
</evidence>
<sequence length="284" mass="32626">MRELSLAHSQPFRFLDLSAELRDHVYEIAMEEISKQGPVPLQSSSDKPQLPTAAFPLLALTQTSRQIRKEFRPIYMLNTTVRLPIDKTAAYIAAFYPSSTPDSETIVSRLMVDMLPTVDCFFRPNTEILSLLDLLSRFPSARCQLICPSEIENPDAADKFRHLVQTVQQNSSAWRAALQNDIAAVTLYQNYQDDRTHVTLFCVVVQLCIKESCQEPWAQKVLRASDWGPYGSTEWSSYEENVEYLVPYLQQLGWKPEFVREWVHVRKGKICLKIFSISPDPDYD</sequence>
<accession>A0A6G1KQL0</accession>
<dbReference type="OrthoDB" id="4133832at2759"/>